<dbReference type="InterPro" id="IPR019734">
    <property type="entry name" value="TPR_rpt"/>
</dbReference>
<gene>
    <name evidence="2" type="ORF">IAB76_01520</name>
</gene>
<evidence type="ECO:0000313" key="3">
    <source>
        <dbReference type="Proteomes" id="UP000823769"/>
    </source>
</evidence>
<proteinExistence type="predicted"/>
<reference evidence="2" key="2">
    <citation type="journal article" date="2021" name="PeerJ">
        <title>Extensive microbial diversity within the chicken gut microbiome revealed by metagenomics and culture.</title>
        <authorList>
            <person name="Gilroy R."/>
            <person name="Ravi A."/>
            <person name="Getino M."/>
            <person name="Pursley I."/>
            <person name="Horton D.L."/>
            <person name="Alikhan N.F."/>
            <person name="Baker D."/>
            <person name="Gharbi K."/>
            <person name="Hall N."/>
            <person name="Watson M."/>
            <person name="Adriaenssens E.M."/>
            <person name="Foster-Nyarko E."/>
            <person name="Jarju S."/>
            <person name="Secka A."/>
            <person name="Antonio M."/>
            <person name="Oren A."/>
            <person name="Chaudhuri R.R."/>
            <person name="La Ragione R."/>
            <person name="Hildebrand F."/>
            <person name="Pallen M.J."/>
        </authorList>
    </citation>
    <scope>NUCLEOTIDE SEQUENCE</scope>
    <source>
        <strain evidence="2">B3-1481</strain>
    </source>
</reference>
<organism evidence="2 3">
    <name type="scientific">Candidatus Cryptobacteroides avistercoris</name>
    <dbReference type="NCBI Taxonomy" id="2840758"/>
    <lineage>
        <taxon>Bacteria</taxon>
        <taxon>Pseudomonadati</taxon>
        <taxon>Bacteroidota</taxon>
        <taxon>Bacteroidia</taxon>
        <taxon>Bacteroidales</taxon>
        <taxon>Candidatus Cryptobacteroides</taxon>
    </lineage>
</organism>
<dbReference type="Gene3D" id="1.25.40.10">
    <property type="entry name" value="Tetratricopeptide repeat domain"/>
    <property type="match status" value="1"/>
</dbReference>
<keyword evidence="1" id="KW-1133">Transmembrane helix</keyword>
<reference evidence="2" key="1">
    <citation type="submission" date="2020-10" db="EMBL/GenBank/DDBJ databases">
        <authorList>
            <person name="Gilroy R."/>
        </authorList>
    </citation>
    <scope>NUCLEOTIDE SEQUENCE</scope>
    <source>
        <strain evidence="2">B3-1481</strain>
    </source>
</reference>
<feature type="transmembrane region" description="Helical" evidence="1">
    <location>
        <begin position="34"/>
        <end position="52"/>
    </location>
</feature>
<sequence>MANTHQKDKFDERQENIAHTVNETSEFFEKNKKVIWGAVIAVVVIGLGIFLYHRFVYQNQVAEAMEQAYPAENLFMNGEYELALNGDGNNLGFAAIIDQYGSKAGKSMQLYAGICELQLGNFDSALSYLKQYKGKEPVLAARAKACEGDAYVGLGDYKSAVACYDAAIGMADNVFVATYLLKQGLAYEALGDKAAALKCYRTIEDQYPQAVESYDIYKYISRVSE</sequence>
<dbReference type="SUPFAM" id="SSF48452">
    <property type="entry name" value="TPR-like"/>
    <property type="match status" value="1"/>
</dbReference>
<dbReference type="SMART" id="SM00028">
    <property type="entry name" value="TPR"/>
    <property type="match status" value="2"/>
</dbReference>
<comment type="caution">
    <text evidence="2">The sequence shown here is derived from an EMBL/GenBank/DDBJ whole genome shotgun (WGS) entry which is preliminary data.</text>
</comment>
<dbReference type="InterPro" id="IPR011990">
    <property type="entry name" value="TPR-like_helical_dom_sf"/>
</dbReference>
<evidence type="ECO:0000256" key="1">
    <source>
        <dbReference type="SAM" id="Phobius"/>
    </source>
</evidence>
<keyword evidence="1" id="KW-0812">Transmembrane</keyword>
<keyword evidence="1" id="KW-0472">Membrane</keyword>
<dbReference type="EMBL" id="JADILW010000024">
    <property type="protein sequence ID" value="MBO8479781.1"/>
    <property type="molecule type" value="Genomic_DNA"/>
</dbReference>
<dbReference type="Proteomes" id="UP000823769">
    <property type="component" value="Unassembled WGS sequence"/>
</dbReference>
<protein>
    <submittedName>
        <fullName evidence="2">Tetratricopeptide repeat protein</fullName>
    </submittedName>
</protein>
<evidence type="ECO:0000313" key="2">
    <source>
        <dbReference type="EMBL" id="MBO8479781.1"/>
    </source>
</evidence>
<dbReference type="Pfam" id="PF13432">
    <property type="entry name" value="TPR_16"/>
    <property type="match status" value="1"/>
</dbReference>
<name>A0A9D9IWW5_9BACT</name>
<accession>A0A9D9IWW5</accession>
<dbReference type="AlphaFoldDB" id="A0A9D9IWW5"/>